<dbReference type="RefSeq" id="WP_023317812.1">
    <property type="nucleotide sequence ID" value="NZ_BIJS01000036.1"/>
</dbReference>
<accession>A0A7G3NN01</accession>
<sequence>MAMFDSLPAFIRMFFVMMVIVVGYGYLIVSMITLRRLDVVLQLLFLTALSALFSFLTFRTDSMWTGEPEIFLALLTGMFTATVLFYMVKVLVRAVAGG</sequence>
<evidence type="ECO:0000256" key="1">
    <source>
        <dbReference type="SAM" id="Phobius"/>
    </source>
</evidence>
<name>A0A7G3NN01_KLEPN</name>
<feature type="transmembrane region" description="Helical" evidence="1">
    <location>
        <begin position="70"/>
        <end position="92"/>
    </location>
</feature>
<keyword evidence="2" id="KW-0614">Plasmid</keyword>
<keyword evidence="1" id="KW-0812">Transmembrane</keyword>
<keyword evidence="1" id="KW-0472">Membrane</keyword>
<dbReference type="AlphaFoldDB" id="A0A7G3NN01"/>
<organism evidence="2">
    <name type="scientific">Klebsiella pneumoniae</name>
    <dbReference type="NCBI Taxonomy" id="573"/>
    <lineage>
        <taxon>Bacteria</taxon>
        <taxon>Pseudomonadati</taxon>
        <taxon>Pseudomonadota</taxon>
        <taxon>Gammaproteobacteria</taxon>
        <taxon>Enterobacterales</taxon>
        <taxon>Enterobacteriaceae</taxon>
        <taxon>Klebsiella/Raoultella group</taxon>
        <taxon>Klebsiella</taxon>
        <taxon>Klebsiella pneumoniae complex</taxon>
    </lineage>
</organism>
<reference evidence="2" key="1">
    <citation type="submission" date="2019-07" db="EMBL/GenBank/DDBJ databases">
        <authorList>
            <person name="Chen K."/>
            <person name="Xie M."/>
            <person name="Chen S."/>
        </authorList>
    </citation>
    <scope>NUCLEOTIDE SEQUENCE</scope>
    <source>
        <strain evidence="2">16ZR-187</strain>
        <plasmid evidence="2">p16ZR-187-IncFIA-68</plasmid>
    </source>
</reference>
<protein>
    <submittedName>
        <fullName evidence="2">Uncharacterized protein</fullName>
    </submittedName>
</protein>
<keyword evidence="1" id="KW-1133">Transmembrane helix</keyword>
<proteinExistence type="predicted"/>
<feature type="transmembrane region" description="Helical" evidence="1">
    <location>
        <begin position="6"/>
        <end position="27"/>
    </location>
</feature>
<evidence type="ECO:0000313" key="2">
    <source>
        <dbReference type="EMBL" id="QGW59434.1"/>
    </source>
</evidence>
<dbReference type="EMBL" id="MN182747">
    <property type="protein sequence ID" value="QGW59434.1"/>
    <property type="molecule type" value="Genomic_DNA"/>
</dbReference>
<geneLocation type="plasmid" evidence="2">
    <name>p16ZR-187-IncFIA-68</name>
</geneLocation>
<gene>
    <name evidence="2" type="ORF">KLCIGPCB_00067</name>
</gene>
<feature type="transmembrane region" description="Helical" evidence="1">
    <location>
        <begin position="39"/>
        <end position="58"/>
    </location>
</feature>